<reference evidence="7 8" key="1">
    <citation type="journal article" date="2011" name="BMC Genomics">
        <title>Comparative genome analysis and genome-guided physiological analysis of Roseobacter litoralis.</title>
        <authorList>
            <person name="Kalhoefer D."/>
            <person name="Thole S."/>
            <person name="Voget S."/>
            <person name="Lehmann R."/>
            <person name="Liesegang H."/>
            <person name="Wollher A."/>
            <person name="Daniel R."/>
            <person name="Simon M."/>
            <person name="Brinkhoff T."/>
        </authorList>
    </citation>
    <scope>NUCLEOTIDE SEQUENCE [LARGE SCALE GENOMIC DNA]</scope>
    <source>
        <strain evidence="8">ATCC 49566 / DSM 6996 / JCM 21268 / NBRC 15278 / OCh 149</strain>
    </source>
</reference>
<dbReference type="EMBL" id="CP002623">
    <property type="protein sequence ID" value="AEI95208.1"/>
    <property type="molecule type" value="Genomic_DNA"/>
</dbReference>
<dbReference type="GO" id="GO:0046872">
    <property type="term" value="F:metal ion binding"/>
    <property type="evidence" value="ECO:0007669"/>
    <property type="project" value="UniProtKB-KW"/>
</dbReference>
<keyword evidence="8" id="KW-1185">Reference proteome</keyword>
<evidence type="ECO:0000313" key="8">
    <source>
        <dbReference type="Proteomes" id="UP000001353"/>
    </source>
</evidence>
<dbReference type="GO" id="GO:0008253">
    <property type="term" value="F:5'-nucleotidase activity"/>
    <property type="evidence" value="ECO:0007669"/>
    <property type="project" value="UniProtKB-EC"/>
</dbReference>
<dbReference type="OrthoDB" id="9780815at2"/>
<keyword evidence="4" id="KW-0479">Metal-binding</keyword>
<comment type="similarity">
    <text evidence="2">Belongs to the SurE nucleotidase family.</text>
</comment>
<proteinExistence type="inferred from homology"/>
<comment type="catalytic activity">
    <reaction evidence="1">
        <text>a ribonucleoside 5'-phosphate + H2O = a ribonucleoside + phosphate</text>
        <dbReference type="Rhea" id="RHEA:12484"/>
        <dbReference type="ChEBI" id="CHEBI:15377"/>
        <dbReference type="ChEBI" id="CHEBI:18254"/>
        <dbReference type="ChEBI" id="CHEBI:43474"/>
        <dbReference type="ChEBI" id="CHEBI:58043"/>
        <dbReference type="EC" id="3.1.3.5"/>
    </reaction>
</comment>
<gene>
    <name evidence="7" type="primary">surE2</name>
    <name evidence="7" type="ordered locus">RLO149_c032570</name>
</gene>
<dbReference type="RefSeq" id="WP_013963116.1">
    <property type="nucleotide sequence ID" value="NC_015730.1"/>
</dbReference>
<dbReference type="AlphaFoldDB" id="F7ZKJ4"/>
<dbReference type="InterPro" id="IPR030048">
    <property type="entry name" value="SurE"/>
</dbReference>
<organism evidence="7 8">
    <name type="scientific">Roseobacter litoralis (strain ATCC 49566 / DSM 6996 / JCM 21268 / NBRC 15278 / OCh 149)</name>
    <dbReference type="NCBI Taxonomy" id="391595"/>
    <lineage>
        <taxon>Bacteria</taxon>
        <taxon>Pseudomonadati</taxon>
        <taxon>Pseudomonadota</taxon>
        <taxon>Alphaproteobacteria</taxon>
        <taxon>Rhodobacterales</taxon>
        <taxon>Roseobacteraceae</taxon>
        <taxon>Roseobacter</taxon>
    </lineage>
</organism>
<dbReference type="eggNOG" id="COG0496">
    <property type="taxonomic scope" value="Bacteria"/>
</dbReference>
<dbReference type="KEGG" id="rli:RLO149_c032570"/>
<feature type="domain" description="Survival protein SurE-like phosphatase/nucleotidase" evidence="6">
    <location>
        <begin position="3"/>
        <end position="180"/>
    </location>
</feature>
<evidence type="ECO:0000256" key="5">
    <source>
        <dbReference type="ARBA" id="ARBA00022801"/>
    </source>
</evidence>
<dbReference type="InterPro" id="IPR002828">
    <property type="entry name" value="SurE-like_Pase/nucleotidase"/>
</dbReference>
<protein>
    <recommendedName>
        <fullName evidence="3">5'-nucleotidase</fullName>
        <ecNumber evidence="3">3.1.3.5</ecNumber>
    </recommendedName>
</protein>
<evidence type="ECO:0000256" key="2">
    <source>
        <dbReference type="ARBA" id="ARBA00011062"/>
    </source>
</evidence>
<dbReference type="Gene3D" id="3.40.1210.10">
    <property type="entry name" value="Survival protein SurE-like phosphatase/nucleotidase"/>
    <property type="match status" value="1"/>
</dbReference>
<dbReference type="EC" id="3.1.3.5" evidence="3"/>
<evidence type="ECO:0000313" key="7">
    <source>
        <dbReference type="EMBL" id="AEI95208.1"/>
    </source>
</evidence>
<dbReference type="InterPro" id="IPR036523">
    <property type="entry name" value="SurE-like_sf"/>
</dbReference>
<sequence length="248" mass="26658">MRILIANDDGIDAPGIALAEEAARKLSDDVWVVAPEAKRTAAGSSLTVGRPLFMTETAPQRFSCSGTPADCVVTAMTWVFKDGAKPDLVLSGINDGPNVAEDIAYSGTLGIAREATFWGIPAIGMSRVKNPQLGTDDTDYLARLIGRLWQERQHWVLYGHWLSINLPAALPAQLRQARIGRDKIASTSDVISQNGARTELLVPRGRMGTGKDGDENDLLGQGHATLTRLSWLGHRTVDDAVMSALTGK</sequence>
<dbReference type="Proteomes" id="UP000001353">
    <property type="component" value="Chromosome"/>
</dbReference>
<keyword evidence="5" id="KW-0378">Hydrolase</keyword>
<dbReference type="Pfam" id="PF01975">
    <property type="entry name" value="SurE"/>
    <property type="match status" value="1"/>
</dbReference>
<name>F7ZKJ4_ROSLO</name>
<evidence type="ECO:0000259" key="6">
    <source>
        <dbReference type="Pfam" id="PF01975"/>
    </source>
</evidence>
<dbReference type="SUPFAM" id="SSF64167">
    <property type="entry name" value="SurE-like"/>
    <property type="match status" value="1"/>
</dbReference>
<accession>F7ZKJ4</accession>
<evidence type="ECO:0000256" key="1">
    <source>
        <dbReference type="ARBA" id="ARBA00000815"/>
    </source>
</evidence>
<dbReference type="STRING" id="391595.RLO149_c032570"/>
<evidence type="ECO:0000256" key="3">
    <source>
        <dbReference type="ARBA" id="ARBA00012643"/>
    </source>
</evidence>
<evidence type="ECO:0000256" key="4">
    <source>
        <dbReference type="ARBA" id="ARBA00022723"/>
    </source>
</evidence>
<dbReference type="PANTHER" id="PTHR30457">
    <property type="entry name" value="5'-NUCLEOTIDASE SURE"/>
    <property type="match status" value="1"/>
</dbReference>
<dbReference type="PANTHER" id="PTHR30457:SF0">
    <property type="entry name" value="PHOSPHATASE, PUTATIVE (AFU_ORTHOLOGUE AFUA_4G01070)-RELATED"/>
    <property type="match status" value="1"/>
</dbReference>
<dbReference type="HOGENOM" id="CLU_045192_1_2_5"/>